<dbReference type="EMBL" id="UINC01208853">
    <property type="protein sequence ID" value="SVE31608.1"/>
    <property type="molecule type" value="Genomic_DNA"/>
</dbReference>
<reference evidence="1" key="1">
    <citation type="submission" date="2018-05" db="EMBL/GenBank/DDBJ databases">
        <authorList>
            <person name="Lanie J.A."/>
            <person name="Ng W.-L."/>
            <person name="Kazmierczak K.M."/>
            <person name="Andrzejewski T.M."/>
            <person name="Davidsen T.M."/>
            <person name="Wayne K.J."/>
            <person name="Tettelin H."/>
            <person name="Glass J.I."/>
            <person name="Rusch D."/>
            <person name="Podicherti R."/>
            <person name="Tsui H.-C.T."/>
            <person name="Winkler M.E."/>
        </authorList>
    </citation>
    <scope>NUCLEOTIDE SEQUENCE</scope>
</reference>
<evidence type="ECO:0008006" key="2">
    <source>
        <dbReference type="Google" id="ProtNLM"/>
    </source>
</evidence>
<dbReference type="Gene3D" id="1.25.10.10">
    <property type="entry name" value="Leucine-rich Repeat Variant"/>
    <property type="match status" value="1"/>
</dbReference>
<proteinExistence type="predicted"/>
<dbReference type="InterPro" id="IPR016024">
    <property type="entry name" value="ARM-type_fold"/>
</dbReference>
<protein>
    <recommendedName>
        <fullName evidence="2">HEAT repeat domain-containing protein</fullName>
    </recommendedName>
</protein>
<name>A0A383CJ28_9ZZZZ</name>
<dbReference type="Pfam" id="PF13646">
    <property type="entry name" value="HEAT_2"/>
    <property type="match status" value="1"/>
</dbReference>
<dbReference type="AlphaFoldDB" id="A0A383CJ28"/>
<feature type="non-terminal residue" evidence="1">
    <location>
        <position position="240"/>
    </location>
</feature>
<feature type="non-terminal residue" evidence="1">
    <location>
        <position position="1"/>
    </location>
</feature>
<organism evidence="1">
    <name type="scientific">marine metagenome</name>
    <dbReference type="NCBI Taxonomy" id="408172"/>
    <lineage>
        <taxon>unclassified sequences</taxon>
        <taxon>metagenomes</taxon>
        <taxon>ecological metagenomes</taxon>
    </lineage>
</organism>
<sequence>LKPLEYQYPKIGEIAQLCKQLKSPDKDHRLIAAGKIHRFGPNSLSAIDLLEEALIDKHEPISLNASYALGSMGDMGVKALYNAIKINDGPNETDPRLFFDEGQEWELGYVVRNAVHGLIVSGSNSLSTLIELSLNGDGLSRRYSAFAMGELEIKSKEIEEQLVNLCFDNDPFVRISAIESLGIRPSSPDSVKNICKVLENDIDDEIRSHAALALWRMEPSAKTISSLKIALYDGDRYVQA</sequence>
<dbReference type="SUPFAM" id="SSF48371">
    <property type="entry name" value="ARM repeat"/>
    <property type="match status" value="1"/>
</dbReference>
<gene>
    <name evidence="1" type="ORF">METZ01_LOCUS484462</name>
</gene>
<dbReference type="InterPro" id="IPR011989">
    <property type="entry name" value="ARM-like"/>
</dbReference>
<accession>A0A383CJ28</accession>
<evidence type="ECO:0000313" key="1">
    <source>
        <dbReference type="EMBL" id="SVE31608.1"/>
    </source>
</evidence>